<name>A0A165N360_9AGAM</name>
<reference evidence="2 3" key="1">
    <citation type="journal article" date="2016" name="Mol. Biol. Evol.">
        <title>Comparative Genomics of Early-Diverging Mushroom-Forming Fungi Provides Insights into the Origins of Lignocellulose Decay Capabilities.</title>
        <authorList>
            <person name="Nagy L.G."/>
            <person name="Riley R."/>
            <person name="Tritt A."/>
            <person name="Adam C."/>
            <person name="Daum C."/>
            <person name="Floudas D."/>
            <person name="Sun H."/>
            <person name="Yadav J.S."/>
            <person name="Pangilinan J."/>
            <person name="Larsson K.H."/>
            <person name="Matsuura K."/>
            <person name="Barry K."/>
            <person name="Labutti K."/>
            <person name="Kuo R."/>
            <person name="Ohm R.A."/>
            <person name="Bhattacharya S.S."/>
            <person name="Shirouzu T."/>
            <person name="Yoshinaga Y."/>
            <person name="Martin F.M."/>
            <person name="Grigoriev I.V."/>
            <person name="Hibbett D.S."/>
        </authorList>
    </citation>
    <scope>NUCLEOTIDE SEQUENCE [LARGE SCALE GENOMIC DNA]</scope>
    <source>
        <strain evidence="2 3">HHB14362 ss-1</strain>
    </source>
</reference>
<proteinExistence type="predicted"/>
<evidence type="ECO:0000313" key="2">
    <source>
        <dbReference type="EMBL" id="KZT19115.1"/>
    </source>
</evidence>
<dbReference type="OrthoDB" id="3018573at2759"/>
<evidence type="ECO:0000256" key="1">
    <source>
        <dbReference type="SAM" id="MobiDB-lite"/>
    </source>
</evidence>
<gene>
    <name evidence="2" type="ORF">NEOLEDRAFT_1183629</name>
</gene>
<dbReference type="AlphaFoldDB" id="A0A165N360"/>
<dbReference type="STRING" id="1314782.A0A165N360"/>
<organism evidence="2 3">
    <name type="scientific">Neolentinus lepideus HHB14362 ss-1</name>
    <dbReference type="NCBI Taxonomy" id="1314782"/>
    <lineage>
        <taxon>Eukaryota</taxon>
        <taxon>Fungi</taxon>
        <taxon>Dikarya</taxon>
        <taxon>Basidiomycota</taxon>
        <taxon>Agaricomycotina</taxon>
        <taxon>Agaricomycetes</taxon>
        <taxon>Gloeophyllales</taxon>
        <taxon>Gloeophyllaceae</taxon>
        <taxon>Neolentinus</taxon>
    </lineage>
</organism>
<dbReference type="EMBL" id="KV425649">
    <property type="protein sequence ID" value="KZT19115.1"/>
    <property type="molecule type" value="Genomic_DNA"/>
</dbReference>
<feature type="compositionally biased region" description="Low complexity" evidence="1">
    <location>
        <begin position="347"/>
        <end position="368"/>
    </location>
</feature>
<feature type="region of interest" description="Disordered" evidence="1">
    <location>
        <begin position="340"/>
        <end position="386"/>
    </location>
</feature>
<accession>A0A165N360</accession>
<feature type="region of interest" description="Disordered" evidence="1">
    <location>
        <begin position="79"/>
        <end position="118"/>
    </location>
</feature>
<dbReference type="Proteomes" id="UP000076761">
    <property type="component" value="Unassembled WGS sequence"/>
</dbReference>
<protein>
    <recommendedName>
        <fullName evidence="4">CCHC-type domain-containing protein</fullName>
    </recommendedName>
</protein>
<evidence type="ECO:0008006" key="4">
    <source>
        <dbReference type="Google" id="ProtNLM"/>
    </source>
</evidence>
<dbReference type="InParanoid" id="A0A165N360"/>
<evidence type="ECO:0000313" key="3">
    <source>
        <dbReference type="Proteomes" id="UP000076761"/>
    </source>
</evidence>
<feature type="region of interest" description="Disordered" evidence="1">
    <location>
        <begin position="146"/>
        <end position="173"/>
    </location>
</feature>
<feature type="compositionally biased region" description="Pro residues" evidence="1">
    <location>
        <begin position="97"/>
        <end position="107"/>
    </location>
</feature>
<sequence length="482" mass="52994">MRITGPKHKTSDPGVWSKWLSSLSERDKISENVSRSSANDLKRQQRALLAEEGADDVSGQSADTGRTLSRVSSFASLISIHPGGDDDLDGGGASSAPPAPTVRPQTPPAQISLSTIGSPSRWSPVTKMAFEIAKNPSAIKEFFSKKRSADVEDDDEDRARSSKKPRALRTTVGEIPSDPSVPACLGSFHEEIKILFWNNQYLPISIFTFEELNRFMESADDMPKKKLESKVRVIDLSAILLMNEHALSTGQWREAADNWLRFCAVVGADDFVQRWRDHFDWLIRQPYFEQRWPTFREMDIRLRRQYRTLPFAFNPMFYQMKFTEISELIRDGVIQVGQVAPAPSGRQGQSSRGAPAQAGGAQPVPAGRTRGGGAGPAQGRAPFRMGGGGDPSTSICLVCARKGHMVPGCTAAQFAGGGQVFAEARNGSLFARGRDEEICRRWNAAGPNSCRQTDHPARRHICSFCGSGDHHAFSWSCKAKPN</sequence>
<keyword evidence="3" id="KW-1185">Reference proteome</keyword>